<comment type="similarity">
    <text evidence="1">Belongs to the peptidase S66 family.</text>
</comment>
<dbReference type="InterPro" id="IPR027461">
    <property type="entry name" value="Carboxypeptidase_A_C_sf"/>
</dbReference>
<dbReference type="EMBL" id="JBHSFI010000006">
    <property type="protein sequence ID" value="MFC4630682.1"/>
    <property type="molecule type" value="Genomic_DNA"/>
</dbReference>
<dbReference type="InterPro" id="IPR040921">
    <property type="entry name" value="Peptidase_S66C"/>
</dbReference>
<feature type="domain" description="LD-carboxypeptidase C-terminal" evidence="4">
    <location>
        <begin position="205"/>
        <end position="319"/>
    </location>
</feature>
<evidence type="ECO:0000313" key="5">
    <source>
        <dbReference type="EMBL" id="MFC4630682.1"/>
    </source>
</evidence>
<dbReference type="RefSeq" id="WP_377138749.1">
    <property type="nucleotide sequence ID" value="NZ_JBHSFI010000006.1"/>
</dbReference>
<evidence type="ECO:0000256" key="2">
    <source>
        <dbReference type="ARBA" id="ARBA00022801"/>
    </source>
</evidence>
<dbReference type="Proteomes" id="UP001596011">
    <property type="component" value="Unassembled WGS sequence"/>
</dbReference>
<feature type="domain" description="LD-carboxypeptidase N-terminal" evidence="3">
    <location>
        <begin position="20"/>
        <end position="139"/>
    </location>
</feature>
<dbReference type="Pfam" id="PF17676">
    <property type="entry name" value="Peptidase_S66C"/>
    <property type="match status" value="1"/>
</dbReference>
<dbReference type="SUPFAM" id="SSF141986">
    <property type="entry name" value="LD-carboxypeptidase A C-terminal domain-like"/>
    <property type="match status" value="1"/>
</dbReference>
<dbReference type="CDD" id="cd07062">
    <property type="entry name" value="Peptidase_S66_mccF_like"/>
    <property type="match status" value="1"/>
</dbReference>
<dbReference type="SUPFAM" id="SSF52317">
    <property type="entry name" value="Class I glutamine amidotransferase-like"/>
    <property type="match status" value="1"/>
</dbReference>
<evidence type="ECO:0000313" key="6">
    <source>
        <dbReference type="Proteomes" id="UP001596011"/>
    </source>
</evidence>
<dbReference type="Pfam" id="PF02016">
    <property type="entry name" value="Peptidase_S66"/>
    <property type="match status" value="1"/>
</dbReference>
<protein>
    <submittedName>
        <fullName evidence="5">LD-carboxypeptidase</fullName>
    </submittedName>
</protein>
<accession>A0ABV9HKL3</accession>
<dbReference type="PANTHER" id="PTHR30237">
    <property type="entry name" value="MURAMOYLTETRAPEPTIDE CARBOXYPEPTIDASE"/>
    <property type="match status" value="1"/>
</dbReference>
<evidence type="ECO:0000256" key="1">
    <source>
        <dbReference type="ARBA" id="ARBA00010233"/>
    </source>
</evidence>
<keyword evidence="6" id="KW-1185">Reference proteome</keyword>
<dbReference type="InterPro" id="IPR003507">
    <property type="entry name" value="S66_fam"/>
</dbReference>
<dbReference type="InterPro" id="IPR040449">
    <property type="entry name" value="Peptidase_S66_N"/>
</dbReference>
<reference evidence="6" key="1">
    <citation type="journal article" date="2019" name="Int. J. Syst. Evol. Microbiol.">
        <title>The Global Catalogue of Microorganisms (GCM) 10K type strain sequencing project: providing services to taxonomists for standard genome sequencing and annotation.</title>
        <authorList>
            <consortium name="The Broad Institute Genomics Platform"/>
            <consortium name="The Broad Institute Genome Sequencing Center for Infectious Disease"/>
            <person name="Wu L."/>
            <person name="Ma J."/>
        </authorList>
    </citation>
    <scope>NUCLEOTIDE SEQUENCE [LARGE SCALE GENOMIC DNA]</scope>
    <source>
        <strain evidence="6">CCUG 42722</strain>
    </source>
</reference>
<name>A0ABV9HKL3_9MICO</name>
<gene>
    <name evidence="5" type="ORF">ACFO6V_20720</name>
</gene>
<dbReference type="Gene3D" id="3.50.30.60">
    <property type="entry name" value="LD-carboxypeptidase A C-terminal domain-like"/>
    <property type="match status" value="1"/>
</dbReference>
<evidence type="ECO:0000259" key="3">
    <source>
        <dbReference type="Pfam" id="PF02016"/>
    </source>
</evidence>
<evidence type="ECO:0000259" key="4">
    <source>
        <dbReference type="Pfam" id="PF17676"/>
    </source>
</evidence>
<dbReference type="InterPro" id="IPR027478">
    <property type="entry name" value="LdcA_N"/>
</dbReference>
<sequence length="336" mass="36405">MSAHVQTIVPPKLRSGDTLRVVAPARSRAMIMEHDNTRWIDERFAAMGLALTFGEHVDEDDQFRSGTIEHRVADLHAAFADPDVAGILTVIGGFNSNELLPHLDFDLIAANPKVLCGYSDITALQNAILARTDLVTYSGPHWSSWGMRDHFEPTGDWFRATVMDDAPITVEPAQAWTDDLWFADQDARTPVPNEGWWALRPGQASGRIVGGNLGTLNLLQGTPYMPSLDGALLFLEDDFESDAAHVARCLTSLLQQRGAEGVTGLVVGRFQASSGVTREALDEIVARQPALRGKPVLAGVDFGHTSPFLTFPVGGEAELVVDASNTDATGLTITRH</sequence>
<comment type="caution">
    <text evidence="5">The sequence shown here is derived from an EMBL/GenBank/DDBJ whole genome shotgun (WGS) entry which is preliminary data.</text>
</comment>
<keyword evidence="2" id="KW-0378">Hydrolase</keyword>
<organism evidence="5 6">
    <name type="scientific">Promicromonospora alba</name>
    <dbReference type="NCBI Taxonomy" id="1616110"/>
    <lineage>
        <taxon>Bacteria</taxon>
        <taxon>Bacillati</taxon>
        <taxon>Actinomycetota</taxon>
        <taxon>Actinomycetes</taxon>
        <taxon>Micrococcales</taxon>
        <taxon>Promicromonosporaceae</taxon>
        <taxon>Promicromonospora</taxon>
    </lineage>
</organism>
<dbReference type="InterPro" id="IPR029062">
    <property type="entry name" value="Class_I_gatase-like"/>
</dbReference>
<proteinExistence type="inferred from homology"/>
<dbReference type="Gene3D" id="3.40.50.10740">
    <property type="entry name" value="Class I glutamine amidotransferase-like"/>
    <property type="match status" value="1"/>
</dbReference>
<dbReference type="PIRSF" id="PIRSF028757">
    <property type="entry name" value="LD-carboxypeptidase"/>
    <property type="match status" value="1"/>
</dbReference>
<dbReference type="PANTHER" id="PTHR30237:SF6">
    <property type="entry name" value="CARBOXYPEPTIDASE YOCD-RELATED"/>
    <property type="match status" value="1"/>
</dbReference>